<dbReference type="InterPro" id="IPR051886">
    <property type="entry name" value="Seed_Dev/Stress_Resp_Reg"/>
</dbReference>
<dbReference type="EMBL" id="CM018052">
    <property type="protein sequence ID" value="KAA8515096.1"/>
    <property type="molecule type" value="Genomic_DNA"/>
</dbReference>
<feature type="coiled-coil region" evidence="1">
    <location>
        <begin position="115"/>
        <end position="142"/>
    </location>
</feature>
<sequence>MKTQVEEKFSDFFQKWFCQLEENLQHLLKVPREACHDQSNYEALVSKLTAHHKAYYTAKWAAAHDDVLAFFSPVWLSSLENAYLWVTGWKPSMMFRLVDSLRQTGVPGASLAGLSEEQLKRIEELRVKIRLEEEKVEREMERQQVAMADPRMVELARLATRVKDGNSEVSQVDELVKVALKSLLAGLEREMKMADCVRLKTLKGVLDVLSPLQCVDFLAATSMHQIQLSKWGKKRENRRRHENENCATLDFRKLDGKRNRCDALTLRFV</sequence>
<evidence type="ECO:0000313" key="4">
    <source>
        <dbReference type="Proteomes" id="UP000325577"/>
    </source>
</evidence>
<dbReference type="AlphaFoldDB" id="A0A5J4ZBM4"/>
<protein>
    <recommendedName>
        <fullName evidence="2">DOG1 domain-containing protein</fullName>
    </recommendedName>
</protein>
<accession>A0A5J4ZBM4</accession>
<dbReference type="GO" id="GO:0006351">
    <property type="term" value="P:DNA-templated transcription"/>
    <property type="evidence" value="ECO:0007669"/>
    <property type="project" value="InterPro"/>
</dbReference>
<dbReference type="PANTHER" id="PTHR46354">
    <property type="entry name" value="DOG1 DOMAIN-CONTAINING PROTEIN"/>
    <property type="match status" value="1"/>
</dbReference>
<keyword evidence="4" id="KW-1185">Reference proteome</keyword>
<gene>
    <name evidence="3" type="ORF">F0562_018117</name>
</gene>
<organism evidence="3 4">
    <name type="scientific">Nyssa sinensis</name>
    <dbReference type="NCBI Taxonomy" id="561372"/>
    <lineage>
        <taxon>Eukaryota</taxon>
        <taxon>Viridiplantae</taxon>
        <taxon>Streptophyta</taxon>
        <taxon>Embryophyta</taxon>
        <taxon>Tracheophyta</taxon>
        <taxon>Spermatophyta</taxon>
        <taxon>Magnoliopsida</taxon>
        <taxon>eudicotyledons</taxon>
        <taxon>Gunneridae</taxon>
        <taxon>Pentapetalae</taxon>
        <taxon>asterids</taxon>
        <taxon>Cornales</taxon>
        <taxon>Nyssaceae</taxon>
        <taxon>Nyssa</taxon>
    </lineage>
</organism>
<evidence type="ECO:0000259" key="2">
    <source>
        <dbReference type="PROSITE" id="PS51806"/>
    </source>
</evidence>
<dbReference type="OrthoDB" id="1895294at2759"/>
<dbReference type="PANTHER" id="PTHR46354:SF2">
    <property type="entry name" value="PROTEIN DOG1-LIKE 4"/>
    <property type="match status" value="1"/>
</dbReference>
<feature type="domain" description="DOG1" evidence="2">
    <location>
        <begin position="6"/>
        <end position="238"/>
    </location>
</feature>
<evidence type="ECO:0000256" key="1">
    <source>
        <dbReference type="SAM" id="Coils"/>
    </source>
</evidence>
<dbReference type="PROSITE" id="PS51806">
    <property type="entry name" value="DOG1"/>
    <property type="match status" value="1"/>
</dbReference>
<keyword evidence="1" id="KW-0175">Coiled coil</keyword>
<dbReference type="InterPro" id="IPR025422">
    <property type="entry name" value="TGA_domain"/>
</dbReference>
<name>A0A5J4ZBM4_9ASTE</name>
<dbReference type="Pfam" id="PF14144">
    <property type="entry name" value="DOG1"/>
    <property type="match status" value="1"/>
</dbReference>
<dbReference type="Proteomes" id="UP000325577">
    <property type="component" value="Linkage Group LG9"/>
</dbReference>
<dbReference type="GO" id="GO:0043565">
    <property type="term" value="F:sequence-specific DNA binding"/>
    <property type="evidence" value="ECO:0007669"/>
    <property type="project" value="InterPro"/>
</dbReference>
<proteinExistence type="predicted"/>
<reference evidence="3 4" key="1">
    <citation type="submission" date="2019-09" db="EMBL/GenBank/DDBJ databases">
        <title>A chromosome-level genome assembly of the Chinese tupelo Nyssa sinensis.</title>
        <authorList>
            <person name="Yang X."/>
            <person name="Kang M."/>
            <person name="Yang Y."/>
            <person name="Xiong H."/>
            <person name="Wang M."/>
            <person name="Zhang Z."/>
            <person name="Wang Z."/>
            <person name="Wu H."/>
            <person name="Ma T."/>
            <person name="Liu J."/>
            <person name="Xi Z."/>
        </authorList>
    </citation>
    <scope>NUCLEOTIDE SEQUENCE [LARGE SCALE GENOMIC DNA]</scope>
    <source>
        <strain evidence="3">J267</strain>
        <tissue evidence="3">Leaf</tissue>
    </source>
</reference>
<evidence type="ECO:0000313" key="3">
    <source>
        <dbReference type="EMBL" id="KAA8515096.1"/>
    </source>
</evidence>